<evidence type="ECO:0000256" key="2">
    <source>
        <dbReference type="ARBA" id="ARBA00022737"/>
    </source>
</evidence>
<comment type="similarity">
    <text evidence="3">Belongs to the PPP1R37 family.</text>
</comment>
<dbReference type="PANTHER" id="PTHR24112:SF9">
    <property type="entry name" value="PROTEIN PHOSPHATASE 1 REGULATORY SUBUNIT 37"/>
    <property type="match status" value="1"/>
</dbReference>
<dbReference type="GeneID" id="108897908"/>
<dbReference type="PANTHER" id="PTHR24112">
    <property type="entry name" value="LEUCINE-RICH REPEAT, ISOFORM F-RELATED"/>
    <property type="match status" value="1"/>
</dbReference>
<dbReference type="Proteomes" id="UP000694890">
    <property type="component" value="Linkage group LG19"/>
</dbReference>
<dbReference type="InterPro" id="IPR001611">
    <property type="entry name" value="Leu-rich_rpt"/>
</dbReference>
<evidence type="ECO:0000313" key="8">
    <source>
        <dbReference type="RefSeq" id="XP_018553233.2"/>
    </source>
</evidence>
<gene>
    <name evidence="8" type="primary">si:dkey-288a3.2</name>
</gene>
<name>A0AAJ7QDG1_LATCA</name>
<feature type="compositionally biased region" description="Basic and acidic residues" evidence="6">
    <location>
        <begin position="13"/>
        <end position="25"/>
    </location>
</feature>
<keyword evidence="2" id="KW-0677">Repeat</keyword>
<organism evidence="7 8">
    <name type="scientific">Lates calcarifer</name>
    <name type="common">Barramundi</name>
    <name type="synonym">Holocentrus calcarifer</name>
    <dbReference type="NCBI Taxonomy" id="8187"/>
    <lineage>
        <taxon>Eukaryota</taxon>
        <taxon>Metazoa</taxon>
        <taxon>Chordata</taxon>
        <taxon>Craniata</taxon>
        <taxon>Vertebrata</taxon>
        <taxon>Euteleostomi</taxon>
        <taxon>Actinopterygii</taxon>
        <taxon>Neopterygii</taxon>
        <taxon>Teleostei</taxon>
        <taxon>Neoteleostei</taxon>
        <taxon>Acanthomorphata</taxon>
        <taxon>Carangaria</taxon>
        <taxon>Carangaria incertae sedis</taxon>
        <taxon>Centropomidae</taxon>
        <taxon>Lates</taxon>
    </lineage>
</organism>
<dbReference type="InterPro" id="IPR032675">
    <property type="entry name" value="LRR_dom_sf"/>
</dbReference>
<evidence type="ECO:0000313" key="7">
    <source>
        <dbReference type="Proteomes" id="UP000694890"/>
    </source>
</evidence>
<evidence type="ECO:0000256" key="4">
    <source>
        <dbReference type="ARBA" id="ARBA00040684"/>
    </source>
</evidence>
<dbReference type="CDD" id="cd00116">
    <property type="entry name" value="LRR_RI"/>
    <property type="match status" value="1"/>
</dbReference>
<evidence type="ECO:0000256" key="3">
    <source>
        <dbReference type="ARBA" id="ARBA00038315"/>
    </source>
</evidence>
<feature type="region of interest" description="Disordered" evidence="6">
    <location>
        <begin position="1"/>
        <end position="39"/>
    </location>
</feature>
<evidence type="ECO:0000256" key="5">
    <source>
        <dbReference type="ARBA" id="ARBA00041209"/>
    </source>
</evidence>
<dbReference type="SUPFAM" id="SSF52047">
    <property type="entry name" value="RNI-like"/>
    <property type="match status" value="1"/>
</dbReference>
<feature type="compositionally biased region" description="Pro residues" evidence="6">
    <location>
        <begin position="496"/>
        <end position="515"/>
    </location>
</feature>
<dbReference type="SMART" id="SM00368">
    <property type="entry name" value="LRR_RI"/>
    <property type="match status" value="7"/>
</dbReference>
<accession>A0AAJ7QDG1</accession>
<dbReference type="Pfam" id="PF13516">
    <property type="entry name" value="LRR_6"/>
    <property type="match status" value="1"/>
</dbReference>
<evidence type="ECO:0000256" key="6">
    <source>
        <dbReference type="SAM" id="MobiDB-lite"/>
    </source>
</evidence>
<sequence>MTHCSDEENDEQKDDRAEKSNEDQKKRSKGRKHVSFPPDERIVSSFAEHRNTDRTADSCLTLTEVTMAYQQSCSRHQVQPRARILEQLQQGVCVGGSVKCLDLKGERLDHRSCEALEVVLKSLHFDFINLQAAQLEENGASSLLDMILYYESTTHLDISDNSSMGTSGWRALAHLIKQSVCLSRLDVCNVPMVDYPALSLCKALLTSRLTVLHLHNAQLSGMPLYTLVAALKSNRALQELHLTNNLLNSYHDALQLGDLLRYNTTLEILELSNNVIADAGLEELCDGLRRQTAGLKVLLLRNNQITAKGMVHLAKTLPGLKVLQVLDLGENLLGNEGIQDIKMPLMVNCSVLQLGLAQTNITCEGAVALAEFLAENHQIQRLDLRQNEVKIGGLMALCLALKINCSLVSLDLDHVPPQEQDEFLMETQTRLQSEITQCCLTNARLSGLAVDTSEMLSAAASFIITHVGMAASQPPSYPAKVAPEQVSRPNLSPIIAPKPSPATPPPFYPPLPNPTPKAWVI</sequence>
<evidence type="ECO:0000256" key="1">
    <source>
        <dbReference type="ARBA" id="ARBA00022614"/>
    </source>
</evidence>
<dbReference type="Gene3D" id="3.80.10.10">
    <property type="entry name" value="Ribonuclease Inhibitor"/>
    <property type="match status" value="2"/>
</dbReference>
<proteinExistence type="inferred from homology"/>
<dbReference type="KEGG" id="lcf:108897908"/>
<protein>
    <recommendedName>
        <fullName evidence="4">Protein phosphatase 1 regulatory subunit 37</fullName>
    </recommendedName>
    <alternativeName>
        <fullName evidence="5">Leucine-rich repeat-containing protein 68</fullName>
    </alternativeName>
</protein>
<dbReference type="InterPro" id="IPR051279">
    <property type="entry name" value="PP1-Reg/Actin-Interact_Protein"/>
</dbReference>
<reference evidence="8" key="1">
    <citation type="submission" date="2025-08" db="UniProtKB">
        <authorList>
            <consortium name="RefSeq"/>
        </authorList>
    </citation>
    <scope>IDENTIFICATION</scope>
    <source>
        <tissue evidence="8">Brain</tissue>
    </source>
</reference>
<dbReference type="RefSeq" id="XP_018553233.2">
    <property type="nucleotide sequence ID" value="XM_018697717.2"/>
</dbReference>
<keyword evidence="1" id="KW-0433">Leucine-rich repeat</keyword>
<dbReference type="AlphaFoldDB" id="A0AAJ7QDG1"/>
<feature type="region of interest" description="Disordered" evidence="6">
    <location>
        <begin position="495"/>
        <end position="521"/>
    </location>
</feature>